<evidence type="ECO:0000313" key="2">
    <source>
        <dbReference type="Proteomes" id="UP000254711"/>
    </source>
</evidence>
<comment type="caution">
    <text evidence="1">The sequence shown here is derived from an EMBL/GenBank/DDBJ whole genome shotgun (WGS) entry which is preliminary data.</text>
</comment>
<protein>
    <recommendedName>
        <fullName evidence="3">Neuromedin U</fullName>
    </recommendedName>
</protein>
<sequence length="234" mass="25539">MNAANNPLQPSLGLNLQDAYTGSYYNLDDADANAFLLRGAIPHKLFGLPQLMRTTLPLVTTPNLAPDGRTTRMGDFNVFDVALFKAGPFEMGIGPQLTAPTAGDSRTGTGKWQAGLAALAIAPKAWGLIGGLVTWQHSFAGSGNRSTQNNLQVQPFFIYNLPRAWYFRSTATWTWDLHAGTHYLPVGVGMGKIWKDRSGVTYNLFAEPQFTAAREGDGVPQFQLFFGLNLQFPL</sequence>
<proteinExistence type="predicted"/>
<accession>A0A370K732</accession>
<evidence type="ECO:0000313" key="1">
    <source>
        <dbReference type="EMBL" id="RDI97830.1"/>
    </source>
</evidence>
<gene>
    <name evidence="1" type="ORF">DVT68_15875</name>
</gene>
<reference evidence="1 2" key="1">
    <citation type="submission" date="2018-07" db="EMBL/GenBank/DDBJ databases">
        <title>Dyella solisilvae sp. nov., isolated from the pine and broad-leaved mixed forest soil.</title>
        <authorList>
            <person name="Gao Z."/>
            <person name="Qiu L."/>
        </authorList>
    </citation>
    <scope>NUCLEOTIDE SEQUENCE [LARGE SCALE GENOMIC DNA]</scope>
    <source>
        <strain evidence="1 2">DHG54</strain>
    </source>
</reference>
<dbReference type="OrthoDB" id="9809066at2"/>
<dbReference type="EMBL" id="QQSY01000004">
    <property type="protein sequence ID" value="RDI97830.1"/>
    <property type="molecule type" value="Genomic_DNA"/>
</dbReference>
<keyword evidence="2" id="KW-1185">Reference proteome</keyword>
<dbReference type="AlphaFoldDB" id="A0A370K732"/>
<organism evidence="1 2">
    <name type="scientific">Dyella solisilvae</name>
    <dbReference type="NCBI Taxonomy" id="1920168"/>
    <lineage>
        <taxon>Bacteria</taxon>
        <taxon>Pseudomonadati</taxon>
        <taxon>Pseudomonadota</taxon>
        <taxon>Gammaproteobacteria</taxon>
        <taxon>Lysobacterales</taxon>
        <taxon>Rhodanobacteraceae</taxon>
        <taxon>Dyella</taxon>
    </lineage>
</organism>
<evidence type="ECO:0008006" key="3">
    <source>
        <dbReference type="Google" id="ProtNLM"/>
    </source>
</evidence>
<dbReference type="Proteomes" id="UP000254711">
    <property type="component" value="Unassembled WGS sequence"/>
</dbReference>
<name>A0A370K732_9GAMM</name>